<dbReference type="EMBL" id="MT072650">
    <property type="protein sequence ID" value="QJX74378.1"/>
    <property type="molecule type" value="mRNA"/>
</dbReference>
<evidence type="ECO:0000256" key="5">
    <source>
        <dbReference type="ARBA" id="ARBA00022989"/>
    </source>
</evidence>
<feature type="transmembrane region" description="Helical" evidence="12">
    <location>
        <begin position="320"/>
        <end position="343"/>
    </location>
</feature>
<evidence type="ECO:0000256" key="1">
    <source>
        <dbReference type="ARBA" id="ARBA00004651"/>
    </source>
</evidence>
<keyword evidence="2" id="KW-0813">Transport</keyword>
<accession>A0A6M6DID5</accession>
<evidence type="ECO:0000256" key="7">
    <source>
        <dbReference type="ARBA" id="ARBA00023136"/>
    </source>
</evidence>
<keyword evidence="11" id="KW-0407">Ion channel</keyword>
<reference evidence="15" key="1">
    <citation type="submission" date="2020-01" db="EMBL/GenBank/DDBJ databases">
        <title>Identification and Expression Profiles Analysis of Chemosensory Genes from the Antennal Transcriptome of Ceracris kiangsu Tsai (Orthoptera: Acrididae).</title>
        <authorList>
            <person name="Li R."/>
            <person name="Jiang G.-f."/>
        </authorList>
    </citation>
    <scope>NUCLEOTIDE SEQUENCE</scope>
</reference>
<name>A0A6M6DID5_CERKI</name>
<dbReference type="Pfam" id="PF10613">
    <property type="entry name" value="Lig_chan-Glu_bd"/>
    <property type="match status" value="1"/>
</dbReference>
<keyword evidence="5 12" id="KW-1133">Transmembrane helix</keyword>
<evidence type="ECO:0000256" key="4">
    <source>
        <dbReference type="ARBA" id="ARBA00022692"/>
    </source>
</evidence>
<dbReference type="PANTHER" id="PTHR42643">
    <property type="entry name" value="IONOTROPIC RECEPTOR 20A-RELATED"/>
    <property type="match status" value="1"/>
</dbReference>
<dbReference type="InterPro" id="IPR019594">
    <property type="entry name" value="Glu/Gly-bd"/>
</dbReference>
<evidence type="ECO:0000313" key="15">
    <source>
        <dbReference type="EMBL" id="QJX74378.1"/>
    </source>
</evidence>
<evidence type="ECO:0000256" key="13">
    <source>
        <dbReference type="SAM" id="SignalP"/>
    </source>
</evidence>
<keyword evidence="9" id="KW-0325">Glycoprotein</keyword>
<evidence type="ECO:0000256" key="2">
    <source>
        <dbReference type="ARBA" id="ARBA00022448"/>
    </source>
</evidence>
<keyword evidence="4 12" id="KW-0812">Transmembrane</keyword>
<proteinExistence type="evidence at transcript level"/>
<protein>
    <submittedName>
        <fullName evidence="15">Ionotropic receptor 5</fullName>
    </submittedName>
</protein>
<feature type="domain" description="Ionotropic glutamate receptor L-glutamate and glycine-binding" evidence="14">
    <location>
        <begin position="223"/>
        <end position="302"/>
    </location>
</feature>
<feature type="transmembrane region" description="Helical" evidence="12">
    <location>
        <begin position="564"/>
        <end position="587"/>
    </location>
</feature>
<feature type="transmembrane region" description="Helical" evidence="12">
    <location>
        <begin position="379"/>
        <end position="404"/>
    </location>
</feature>
<evidence type="ECO:0000256" key="11">
    <source>
        <dbReference type="ARBA" id="ARBA00023303"/>
    </source>
</evidence>
<evidence type="ECO:0000256" key="10">
    <source>
        <dbReference type="ARBA" id="ARBA00023286"/>
    </source>
</evidence>
<dbReference type="InterPro" id="IPR052192">
    <property type="entry name" value="Insect_Ionotropic_Sensory_Rcpt"/>
</dbReference>
<keyword evidence="7 12" id="KW-0472">Membrane</keyword>
<dbReference type="GO" id="GO:0015276">
    <property type="term" value="F:ligand-gated monoatomic ion channel activity"/>
    <property type="evidence" value="ECO:0007669"/>
    <property type="project" value="InterPro"/>
</dbReference>
<sequence length="644" mass="71500">MMVLPLMVPLLLLGAKSWASAAPLESEVLALAVDVLRFRSARTLVAYTCNHYDSVRLSRLLVGERCAWVVLSPAVGTTPLGGSVFTFLHYDCPRNRRLLHVSGQLELVNTSSHWLVWSSGPPEASLPLRLDSDVMWARRQGGGVLLEAVYRVHPSRPLSVRPAGRWSPAAGIVLHRSAIDNGWRLLDGLILGAAGVVVDTPPDRLGERLRVVQDRHLDTNIRFGWDLCDKLSFMFNFSVVLYKTESYGYLTPNGSIDGQAGMLVDGTIDLALSQLMMSHHRLDFIDFTAPSRMWTLKMVFRHPASRALYGTIFRPFSASLWLGAGLVFLLVLVAARLGCWVAAHNPADDSWSAAFLLVSSAISQQGTTLDTERPSWRMVVFLSFSCALLMDTYYTAAIVTSLLLPPPRTINTKADLVHSELAVGMENISYTHEYFEKSSDPVDHLLMTYKVWPRGTRRPNYHSLEAGVRKVATEAFAFTGEDVSLYPLLDRYVTEADKCSLVALDFLKSRSTYMPVRKNSPYRELVTIGLRKLLERGHVARMRSVWHARPPACLRESEFATVELVTLAPAFMLLAAALLLAALLLALELRQAARNRKQSFLGTGQSGHRIEGLVVSAPRISLWKPLPVSAAGPSTEPQLFTYYD</sequence>
<dbReference type="PANTHER" id="PTHR42643:SF30">
    <property type="entry name" value="IONOTROPIC RECEPTOR 40A-RELATED"/>
    <property type="match status" value="1"/>
</dbReference>
<evidence type="ECO:0000256" key="12">
    <source>
        <dbReference type="SAM" id="Phobius"/>
    </source>
</evidence>
<evidence type="ECO:0000256" key="6">
    <source>
        <dbReference type="ARBA" id="ARBA00023065"/>
    </source>
</evidence>
<comment type="subcellular location">
    <subcellularLocation>
        <location evidence="1">Cell membrane</location>
        <topology evidence="1">Multi-pass membrane protein</topology>
    </subcellularLocation>
</comment>
<keyword evidence="13" id="KW-0732">Signal</keyword>
<dbReference type="Gene3D" id="3.40.190.10">
    <property type="entry name" value="Periplasmic binding protein-like II"/>
    <property type="match status" value="3"/>
</dbReference>
<organism evidence="15">
    <name type="scientific">Ceracris kiangsu</name>
    <name type="common">Yellow-spined bamboo locust</name>
    <name type="synonym">Rammeacris kiangsu</name>
    <dbReference type="NCBI Taxonomy" id="227354"/>
    <lineage>
        <taxon>Eukaryota</taxon>
        <taxon>Metazoa</taxon>
        <taxon>Ecdysozoa</taxon>
        <taxon>Arthropoda</taxon>
        <taxon>Hexapoda</taxon>
        <taxon>Insecta</taxon>
        <taxon>Pterygota</taxon>
        <taxon>Neoptera</taxon>
        <taxon>Polyneoptera</taxon>
        <taxon>Orthoptera</taxon>
        <taxon>Caelifera</taxon>
        <taxon>Acrididea</taxon>
        <taxon>Acridomorpha</taxon>
        <taxon>Acridoidea</taxon>
        <taxon>Acrididae</taxon>
        <taxon>Gomphocerinae</taxon>
        <taxon>Ceracris</taxon>
    </lineage>
</organism>
<evidence type="ECO:0000259" key="14">
    <source>
        <dbReference type="Pfam" id="PF10613"/>
    </source>
</evidence>
<dbReference type="SUPFAM" id="SSF53850">
    <property type="entry name" value="Periplasmic binding protein-like II"/>
    <property type="match status" value="1"/>
</dbReference>
<keyword evidence="6" id="KW-0406">Ion transport</keyword>
<keyword evidence="10" id="KW-1071">Ligand-gated ion channel</keyword>
<keyword evidence="3" id="KW-1003">Cell membrane</keyword>
<keyword evidence="8 15" id="KW-0675">Receptor</keyword>
<dbReference type="AlphaFoldDB" id="A0A6M6DID5"/>
<evidence type="ECO:0000256" key="9">
    <source>
        <dbReference type="ARBA" id="ARBA00023180"/>
    </source>
</evidence>
<feature type="signal peptide" evidence="13">
    <location>
        <begin position="1"/>
        <end position="21"/>
    </location>
</feature>
<dbReference type="GO" id="GO:0005886">
    <property type="term" value="C:plasma membrane"/>
    <property type="evidence" value="ECO:0007669"/>
    <property type="project" value="UniProtKB-SubCell"/>
</dbReference>
<feature type="chain" id="PRO_5026674813" evidence="13">
    <location>
        <begin position="22"/>
        <end position="644"/>
    </location>
</feature>
<evidence type="ECO:0000256" key="3">
    <source>
        <dbReference type="ARBA" id="ARBA00022475"/>
    </source>
</evidence>
<evidence type="ECO:0000256" key="8">
    <source>
        <dbReference type="ARBA" id="ARBA00023170"/>
    </source>
</evidence>